<dbReference type="Pfam" id="PF05685">
    <property type="entry name" value="Uma2"/>
    <property type="match status" value="1"/>
</dbReference>
<gene>
    <name evidence="2" type="ORF">BLTE_04620</name>
</gene>
<evidence type="ECO:0000313" key="3">
    <source>
        <dbReference type="Proteomes" id="UP000266934"/>
    </source>
</evidence>
<dbReference type="RefSeq" id="WP_244600083.1">
    <property type="nucleotide sequence ID" value="NZ_AP018907.1"/>
</dbReference>
<sequence length="194" mass="22134">MRARSEDGFEYMSLDDFEDYLADKPANEKWELLGGRVVKMMVGARWEHNRIVQNITTAMMVDFRRRGSDCRPFAETFYLKQRFMDLAALPDVMVRCGPLEKEATSLSDPTVLVEVASGGTARRDRGEKWSLYKRLPSLQHYVIVARDEVAIDVLDRQGEGWLERPTISDPSALLTLPAIGFEMPVAEVYRDVLS</sequence>
<dbReference type="Proteomes" id="UP000266934">
    <property type="component" value="Chromosome"/>
</dbReference>
<dbReference type="AlphaFoldDB" id="A0A348FWU4"/>
<keyword evidence="3" id="KW-1185">Reference proteome</keyword>
<organism evidence="2 3">
    <name type="scientific">Blastochloris tepida</name>
    <dbReference type="NCBI Taxonomy" id="2233851"/>
    <lineage>
        <taxon>Bacteria</taxon>
        <taxon>Pseudomonadati</taxon>
        <taxon>Pseudomonadota</taxon>
        <taxon>Alphaproteobacteria</taxon>
        <taxon>Hyphomicrobiales</taxon>
        <taxon>Blastochloridaceae</taxon>
        <taxon>Blastochloris</taxon>
    </lineage>
</organism>
<dbReference type="Gene3D" id="3.90.1570.10">
    <property type="entry name" value="tt1808, chain A"/>
    <property type="match status" value="1"/>
</dbReference>
<feature type="domain" description="Putative restriction endonuclease" evidence="1">
    <location>
        <begin position="15"/>
        <end position="185"/>
    </location>
</feature>
<dbReference type="SUPFAM" id="SSF52980">
    <property type="entry name" value="Restriction endonuclease-like"/>
    <property type="match status" value="1"/>
</dbReference>
<dbReference type="InterPro" id="IPR008538">
    <property type="entry name" value="Uma2"/>
</dbReference>
<dbReference type="PANTHER" id="PTHR36558:SF1">
    <property type="entry name" value="RESTRICTION ENDONUCLEASE DOMAIN-CONTAINING PROTEIN-RELATED"/>
    <property type="match status" value="1"/>
</dbReference>
<dbReference type="KEGG" id="blag:BLTE_04620"/>
<dbReference type="CDD" id="cd06260">
    <property type="entry name" value="DUF820-like"/>
    <property type="match status" value="1"/>
</dbReference>
<dbReference type="InterPro" id="IPR011335">
    <property type="entry name" value="Restrct_endonuc-II-like"/>
</dbReference>
<accession>A0A348FWU4</accession>
<dbReference type="EMBL" id="AP018907">
    <property type="protein sequence ID" value="BBF91777.1"/>
    <property type="molecule type" value="Genomic_DNA"/>
</dbReference>
<name>A0A348FWU4_9HYPH</name>
<evidence type="ECO:0000259" key="1">
    <source>
        <dbReference type="Pfam" id="PF05685"/>
    </source>
</evidence>
<evidence type="ECO:0000313" key="2">
    <source>
        <dbReference type="EMBL" id="BBF91777.1"/>
    </source>
</evidence>
<protein>
    <recommendedName>
        <fullName evidence="1">Putative restriction endonuclease domain-containing protein</fullName>
    </recommendedName>
</protein>
<proteinExistence type="predicted"/>
<reference evidence="2 3" key="1">
    <citation type="submission" date="2018-08" db="EMBL/GenBank/DDBJ databases">
        <title>Complete genome sequencing of Blastochloris tepida GI.</title>
        <authorList>
            <person name="Tsukatani Y."/>
            <person name="Mori H."/>
        </authorList>
    </citation>
    <scope>NUCLEOTIDE SEQUENCE [LARGE SCALE GENOMIC DNA]</scope>
    <source>
        <strain evidence="2 3">GI</strain>
    </source>
</reference>
<dbReference type="InterPro" id="IPR012296">
    <property type="entry name" value="Nuclease_put_TT1808"/>
</dbReference>
<dbReference type="PANTHER" id="PTHR36558">
    <property type="entry name" value="GLR1098 PROTEIN"/>
    <property type="match status" value="1"/>
</dbReference>